<evidence type="ECO:0000313" key="1">
    <source>
        <dbReference type="EMBL" id="MCW0482586.1"/>
    </source>
</evidence>
<dbReference type="Proteomes" id="UP001163821">
    <property type="component" value="Unassembled WGS sequence"/>
</dbReference>
<name>A0AA41Y347_9BACT</name>
<evidence type="ECO:0000313" key="2">
    <source>
        <dbReference type="Proteomes" id="UP001163821"/>
    </source>
</evidence>
<proteinExistence type="predicted"/>
<keyword evidence="2" id="KW-1185">Reference proteome</keyword>
<dbReference type="AlphaFoldDB" id="A0AA41Y347"/>
<dbReference type="EMBL" id="JAPAAF010000007">
    <property type="protein sequence ID" value="MCW0482586.1"/>
    <property type="molecule type" value="Genomic_DNA"/>
</dbReference>
<dbReference type="RefSeq" id="WP_282591191.1">
    <property type="nucleotide sequence ID" value="NZ_JAPAAF010000007.1"/>
</dbReference>
<comment type="caution">
    <text evidence="1">The sequence shown here is derived from an EMBL/GenBank/DDBJ whole genome shotgun (WGS) entry which is preliminary data.</text>
</comment>
<accession>A0AA41Y347</accession>
<reference evidence="1" key="1">
    <citation type="submission" date="2022-10" db="EMBL/GenBank/DDBJ databases">
        <title>Gaoshiqiia sediminis gen. nov., sp. nov., isolated from coastal sediment.</title>
        <authorList>
            <person name="Yu W.X."/>
            <person name="Mu D.S."/>
            <person name="Du J.Z."/>
            <person name="Liang Y.Q."/>
        </authorList>
    </citation>
    <scope>NUCLEOTIDE SEQUENCE</scope>
    <source>
        <strain evidence="1">A06</strain>
    </source>
</reference>
<organism evidence="1 2">
    <name type="scientific">Gaoshiqia sediminis</name>
    <dbReference type="NCBI Taxonomy" id="2986998"/>
    <lineage>
        <taxon>Bacteria</taxon>
        <taxon>Pseudomonadati</taxon>
        <taxon>Bacteroidota</taxon>
        <taxon>Bacteroidia</taxon>
        <taxon>Marinilabiliales</taxon>
        <taxon>Prolixibacteraceae</taxon>
        <taxon>Gaoshiqia</taxon>
    </lineage>
</organism>
<gene>
    <name evidence="1" type="ORF">N2K84_07600</name>
</gene>
<protein>
    <submittedName>
        <fullName evidence="1">Uncharacterized protein</fullName>
    </submittedName>
</protein>
<sequence length="173" mass="20576">MKIARLKYNTKSFELVRLDGSTEYFSYTKRINSPKSGFTRFSEACRQVIQEDLRSVKVDYFARYSKKGRVKCQETGEFLTYEELSLDHRQPNTFSVIVDRFIELKKIDLNEIEYIQIDGGPNELKDKDLEEEFRQYHKSKANLRIVKKNLNLGRSFQARINRQNKDLKIMDDE</sequence>